<feature type="binding site" evidence="3">
    <location>
        <position position="107"/>
    </location>
    <ligand>
        <name>Mg(2+)</name>
        <dbReference type="ChEBI" id="CHEBI:18420"/>
    </ligand>
</feature>
<feature type="binding site" evidence="3">
    <location>
        <position position="106"/>
    </location>
    <ligand>
        <name>Mg(2+)</name>
        <dbReference type="ChEBI" id="CHEBI:18420"/>
    </ligand>
</feature>
<dbReference type="InterPro" id="IPR008278">
    <property type="entry name" value="4-PPantetheinyl_Trfase_dom"/>
</dbReference>
<feature type="binding site" evidence="2">
    <location>
        <position position="105"/>
    </location>
    <ligand>
        <name>CoA</name>
        <dbReference type="ChEBI" id="CHEBI:57287"/>
    </ligand>
</feature>
<accession>A0A840QDS6</accession>
<evidence type="ECO:0000313" key="7">
    <source>
        <dbReference type="Proteomes" id="UP000584374"/>
    </source>
</evidence>
<dbReference type="GO" id="GO:0009239">
    <property type="term" value="P:enterobactin biosynthetic process"/>
    <property type="evidence" value="ECO:0007669"/>
    <property type="project" value="InterPro"/>
</dbReference>
<dbReference type="PANTHER" id="PTHR38096:SF1">
    <property type="entry name" value="ENTEROBACTIN SYNTHASE COMPONENT D"/>
    <property type="match status" value="1"/>
</dbReference>
<evidence type="ECO:0000259" key="4">
    <source>
        <dbReference type="Pfam" id="PF01648"/>
    </source>
</evidence>
<feature type="binding site" evidence="2">
    <location>
        <position position="150"/>
    </location>
    <ligand>
        <name>CoA</name>
        <dbReference type="ChEBI" id="CHEBI:57287"/>
    </ligand>
</feature>
<feature type="binding site" evidence="2">
    <location>
        <position position="47"/>
    </location>
    <ligand>
        <name>CoA</name>
        <dbReference type="ChEBI" id="CHEBI:57287"/>
    </ligand>
</feature>
<feature type="binding site" evidence="2">
    <location>
        <begin position="83"/>
        <end position="84"/>
    </location>
    <ligand>
        <name>CoA</name>
        <dbReference type="ChEBI" id="CHEBI:57287"/>
    </ligand>
</feature>
<evidence type="ECO:0000259" key="5">
    <source>
        <dbReference type="Pfam" id="PF17837"/>
    </source>
</evidence>
<dbReference type="Proteomes" id="UP000584374">
    <property type="component" value="Unassembled WGS sequence"/>
</dbReference>
<comment type="caution">
    <text evidence="6">The sequence shown here is derived from an EMBL/GenBank/DDBJ whole genome shotgun (WGS) entry which is preliminary data.</text>
</comment>
<dbReference type="Pfam" id="PF17837">
    <property type="entry name" value="4PPT_N"/>
    <property type="match status" value="1"/>
</dbReference>
<dbReference type="InterPro" id="IPR003542">
    <property type="entry name" value="Enbac_synth_compD-like"/>
</dbReference>
<dbReference type="Pfam" id="PF01648">
    <property type="entry name" value="ACPS"/>
    <property type="match status" value="1"/>
</dbReference>
<name>A0A840QDS6_9PSEU</name>
<proteinExistence type="predicted"/>
<evidence type="ECO:0000256" key="1">
    <source>
        <dbReference type="ARBA" id="ARBA00022679"/>
    </source>
</evidence>
<protein>
    <submittedName>
        <fullName evidence="6">4'-phosphopantetheinyl transferase EntD</fullName>
    </submittedName>
</protein>
<dbReference type="GO" id="GO:0005886">
    <property type="term" value="C:plasma membrane"/>
    <property type="evidence" value="ECO:0007669"/>
    <property type="project" value="TreeGrafter"/>
</dbReference>
<dbReference type="AlphaFoldDB" id="A0A840QDS6"/>
<feature type="domain" description="4'-phosphopantetheinyl transferase" evidence="4">
    <location>
        <begin position="101"/>
        <end position="181"/>
    </location>
</feature>
<feature type="binding site" evidence="2">
    <location>
        <position position="39"/>
    </location>
    <ligand>
        <name>CoA</name>
        <dbReference type="ChEBI" id="CHEBI:57287"/>
    </ligand>
</feature>
<feature type="binding site" evidence="3">
    <location>
        <position position="105"/>
    </location>
    <ligand>
        <name>Mg(2+)</name>
        <dbReference type="ChEBI" id="CHEBI:18420"/>
    </ligand>
</feature>
<feature type="binding site" evidence="2">
    <location>
        <position position="154"/>
    </location>
    <ligand>
        <name>CoA</name>
        <dbReference type="ChEBI" id="CHEBI:57287"/>
    </ligand>
</feature>
<keyword evidence="3" id="KW-0479">Metal-binding</keyword>
<feature type="domain" description="4'-phosphopantetheinyl transferase N-terminal" evidence="5">
    <location>
        <begin position="27"/>
        <end position="94"/>
    </location>
</feature>
<keyword evidence="3" id="KW-0460">Magnesium</keyword>
<keyword evidence="7" id="KW-1185">Reference proteome</keyword>
<dbReference type="PRINTS" id="PR01399">
    <property type="entry name" value="ENTSNTHTASED"/>
</dbReference>
<dbReference type="SUPFAM" id="SSF56214">
    <property type="entry name" value="4'-phosphopantetheinyl transferase"/>
    <property type="match status" value="1"/>
</dbReference>
<organism evidence="6 7">
    <name type="scientific">Saccharopolyspora phatthalungensis</name>
    <dbReference type="NCBI Taxonomy" id="664693"/>
    <lineage>
        <taxon>Bacteria</taxon>
        <taxon>Bacillati</taxon>
        <taxon>Actinomycetota</taxon>
        <taxon>Actinomycetes</taxon>
        <taxon>Pseudonocardiales</taxon>
        <taxon>Pseudonocardiaceae</taxon>
        <taxon>Saccharopolyspora</taxon>
    </lineage>
</organism>
<dbReference type="PANTHER" id="PTHR38096">
    <property type="entry name" value="ENTEROBACTIN SYNTHASE COMPONENT D"/>
    <property type="match status" value="1"/>
</dbReference>
<evidence type="ECO:0000256" key="3">
    <source>
        <dbReference type="PIRSR" id="PIRSR603542-2"/>
    </source>
</evidence>
<dbReference type="GO" id="GO:0000287">
    <property type="term" value="F:magnesium ion binding"/>
    <property type="evidence" value="ECO:0007669"/>
    <property type="project" value="InterPro"/>
</dbReference>
<dbReference type="GO" id="GO:0009366">
    <property type="term" value="C:enterobactin synthetase complex"/>
    <property type="evidence" value="ECO:0007669"/>
    <property type="project" value="InterPro"/>
</dbReference>
<sequence length="218" mass="23921">MIDEILPDKVRSSEAFHDPAGVMLFPEEAALISKAVAKRRHEFTTVRHCAREALAALGLPPSPILPGERGAPGWPDGIVGSMTHCAGYRAAVVAHHTDLASIGIDAEPNAPLPEGVLDAIARPEEKDRLRRLPGSPHPANWDRLLFSAKESVYKTWFPLTRAWLDFEDASIELHPATATFHARLLVDTPATADRPLREFHGRWLANRDLVITAIAYPG</sequence>
<dbReference type="EMBL" id="JACHIW010000002">
    <property type="protein sequence ID" value="MBB5157970.1"/>
    <property type="molecule type" value="Genomic_DNA"/>
</dbReference>
<dbReference type="GO" id="GO:0008897">
    <property type="term" value="F:holo-[acyl-carrier-protein] synthase activity"/>
    <property type="evidence" value="ECO:0007669"/>
    <property type="project" value="InterPro"/>
</dbReference>
<evidence type="ECO:0000313" key="6">
    <source>
        <dbReference type="EMBL" id="MBB5157970.1"/>
    </source>
</evidence>
<comment type="cofactor">
    <cofactor evidence="3">
        <name>Mg(2+)</name>
        <dbReference type="ChEBI" id="CHEBI:18420"/>
    </cofactor>
</comment>
<dbReference type="InterPro" id="IPR037143">
    <property type="entry name" value="4-PPantetheinyl_Trfase_dom_sf"/>
</dbReference>
<keyword evidence="1 6" id="KW-0808">Transferase</keyword>
<feature type="binding site" evidence="2">
    <location>
        <position position="164"/>
    </location>
    <ligand>
        <name>CoA</name>
        <dbReference type="ChEBI" id="CHEBI:57287"/>
    </ligand>
</feature>
<dbReference type="InterPro" id="IPR041354">
    <property type="entry name" value="4PPT_N"/>
</dbReference>
<gene>
    <name evidence="6" type="ORF">BJ970_005569</name>
</gene>
<dbReference type="RefSeq" id="WP_184729487.1">
    <property type="nucleotide sequence ID" value="NZ_JACHIW010000002.1"/>
</dbReference>
<evidence type="ECO:0000256" key="2">
    <source>
        <dbReference type="PIRSR" id="PIRSR603542-1"/>
    </source>
</evidence>
<reference evidence="6 7" key="1">
    <citation type="submission" date="2020-08" db="EMBL/GenBank/DDBJ databases">
        <title>Sequencing the genomes of 1000 actinobacteria strains.</title>
        <authorList>
            <person name="Klenk H.-P."/>
        </authorList>
    </citation>
    <scope>NUCLEOTIDE SEQUENCE [LARGE SCALE GENOMIC DNA]</scope>
    <source>
        <strain evidence="6 7">DSM 45584</strain>
    </source>
</reference>